<reference evidence="6 7" key="1">
    <citation type="submission" date="2021-03" db="EMBL/GenBank/DDBJ databases">
        <title>Paenibacillus artemisicola MWE-103 whole genome sequence.</title>
        <authorList>
            <person name="Ham Y.J."/>
        </authorList>
    </citation>
    <scope>NUCLEOTIDE SEQUENCE [LARGE SCALE GENOMIC DNA]</scope>
    <source>
        <strain evidence="6 7">MWE-103</strain>
    </source>
</reference>
<feature type="compositionally biased region" description="Gly residues" evidence="3">
    <location>
        <begin position="564"/>
        <end position="583"/>
    </location>
</feature>
<dbReference type="EMBL" id="JAGGDJ010000043">
    <property type="protein sequence ID" value="MBO7747934.1"/>
    <property type="molecule type" value="Genomic_DNA"/>
</dbReference>
<evidence type="ECO:0000313" key="7">
    <source>
        <dbReference type="Proteomes" id="UP000670947"/>
    </source>
</evidence>
<accession>A0ABS3WHY4</accession>
<feature type="compositionally biased region" description="Low complexity" evidence="3">
    <location>
        <begin position="160"/>
        <end position="175"/>
    </location>
</feature>
<feature type="compositionally biased region" description="Gly residues" evidence="3">
    <location>
        <begin position="203"/>
        <end position="213"/>
    </location>
</feature>
<gene>
    <name evidence="6" type="ORF">I8J29_27455</name>
</gene>
<feature type="compositionally biased region" description="Low complexity" evidence="3">
    <location>
        <begin position="584"/>
        <end position="600"/>
    </location>
</feature>
<dbReference type="CDD" id="cd10917">
    <property type="entry name" value="CE4_NodB_like_6s_7s"/>
    <property type="match status" value="1"/>
</dbReference>
<evidence type="ECO:0000313" key="6">
    <source>
        <dbReference type="EMBL" id="MBO7747934.1"/>
    </source>
</evidence>
<comment type="caution">
    <text evidence="6">The sequence shown here is derived from an EMBL/GenBank/DDBJ whole genome shotgun (WGS) entry which is preliminary data.</text>
</comment>
<feature type="region of interest" description="Disordered" evidence="3">
    <location>
        <begin position="52"/>
        <end position="283"/>
    </location>
</feature>
<keyword evidence="4" id="KW-0732">Signal</keyword>
<evidence type="ECO:0000259" key="5">
    <source>
        <dbReference type="PROSITE" id="PS51677"/>
    </source>
</evidence>
<dbReference type="PANTHER" id="PTHR10587:SF133">
    <property type="entry name" value="CHITIN DEACETYLASE 1-RELATED"/>
    <property type="match status" value="1"/>
</dbReference>
<keyword evidence="1" id="KW-0479">Metal-binding</keyword>
<dbReference type="SUPFAM" id="SSF88713">
    <property type="entry name" value="Glycoside hydrolase/deacetylase"/>
    <property type="match status" value="1"/>
</dbReference>
<feature type="domain" description="NodB homology" evidence="5">
    <location>
        <begin position="288"/>
        <end position="469"/>
    </location>
</feature>
<evidence type="ECO:0000256" key="3">
    <source>
        <dbReference type="SAM" id="MobiDB-lite"/>
    </source>
</evidence>
<evidence type="ECO:0000256" key="1">
    <source>
        <dbReference type="ARBA" id="ARBA00022723"/>
    </source>
</evidence>
<feature type="compositionally biased region" description="Gly residues" evidence="3">
    <location>
        <begin position="493"/>
        <end position="523"/>
    </location>
</feature>
<feature type="signal peptide" evidence="4">
    <location>
        <begin position="1"/>
        <end position="28"/>
    </location>
</feature>
<feature type="compositionally biased region" description="Gly residues" evidence="3">
    <location>
        <begin position="52"/>
        <end position="93"/>
    </location>
</feature>
<dbReference type="InterPro" id="IPR011330">
    <property type="entry name" value="Glyco_hydro/deAcase_b/a-brl"/>
</dbReference>
<feature type="region of interest" description="Disordered" evidence="3">
    <location>
        <begin position="485"/>
        <end position="600"/>
    </location>
</feature>
<dbReference type="PANTHER" id="PTHR10587">
    <property type="entry name" value="GLYCOSYL TRANSFERASE-RELATED"/>
    <property type="match status" value="1"/>
</dbReference>
<proteinExistence type="predicted"/>
<dbReference type="InterPro" id="IPR002509">
    <property type="entry name" value="NODB_dom"/>
</dbReference>
<keyword evidence="7" id="KW-1185">Reference proteome</keyword>
<feature type="chain" id="PRO_5045048945" evidence="4">
    <location>
        <begin position="29"/>
        <end position="600"/>
    </location>
</feature>
<evidence type="ECO:0000256" key="4">
    <source>
        <dbReference type="SAM" id="SignalP"/>
    </source>
</evidence>
<sequence length="600" mass="57136">MRLRGNGRGGRRLAVSILATMVIGSALAGCSLRPGGGDGGAQTGNAGGCADGVGLSQGQGEGQGQGQGQGKGQGQGQGEGQGQGQGQGQGKGQRQGQSQRQGQGQGQGQGQRQGQSQSAAVRTQVPVKGADGATACRDILGPPAVGSTAGGQAGDGVSAGAGSAAQPPDGAANGASAGGSGNAKPGAESDANAGGSADSKPGAGSGTNAGGSGDAKPGDGSDANAGGSGDAKPGDGSDANAGGSADSKAGGGNGADAGSGKPQNPAPPVTLDRPSQPAAAYGGPDGAKLVALTFDDGPDNKYTPKILDILKAKHVHATFFAVGTQVKRYGAVMKRIVAEGSEIGNHSYSHTDLSKLDSAHIMNQIKWTDTLIRKQAGYVPRLVRAPYGASSPLLKQIVADNGRSLVFWTVDTRDWEGASVTAMRANVNKNAHPGGIILMHSFGSKHLANTVELLPLVIKDLQARGFTLVTVSELLDVKAKHAAGKANGTADGAKGGADAKGGAAAGSGGTAGGATGKDAGGAKGEAAAGDVAGKGGADAKGGAAGAGDAAGAGTAGKDASEAGGNAGKRAGGAKGDGAGGVDGKAGAPGANAKAGAKAGS</sequence>
<feature type="compositionally biased region" description="Gly residues" evidence="3">
    <location>
        <begin position="148"/>
        <end position="159"/>
    </location>
</feature>
<dbReference type="Pfam" id="PF01522">
    <property type="entry name" value="Polysacc_deac_1"/>
    <property type="match status" value="1"/>
</dbReference>
<dbReference type="RefSeq" id="WP_208850548.1">
    <property type="nucleotide sequence ID" value="NZ_JAGGDJ010000043.1"/>
</dbReference>
<dbReference type="PROSITE" id="PS51677">
    <property type="entry name" value="NODB"/>
    <property type="match status" value="1"/>
</dbReference>
<keyword evidence="2" id="KW-0378">Hydrolase</keyword>
<feature type="compositionally biased region" description="Low complexity" evidence="3">
    <location>
        <begin position="218"/>
        <end position="248"/>
    </location>
</feature>
<dbReference type="Proteomes" id="UP000670947">
    <property type="component" value="Unassembled WGS sequence"/>
</dbReference>
<dbReference type="PROSITE" id="PS51257">
    <property type="entry name" value="PROKAR_LIPOPROTEIN"/>
    <property type="match status" value="1"/>
</dbReference>
<protein>
    <submittedName>
        <fullName evidence="6">Polysaccharide deacetylase family protein</fullName>
    </submittedName>
</protein>
<feature type="compositionally biased region" description="Gly residues" evidence="3">
    <location>
        <begin position="532"/>
        <end position="554"/>
    </location>
</feature>
<dbReference type="InterPro" id="IPR050248">
    <property type="entry name" value="Polysacc_deacetylase_ArnD"/>
</dbReference>
<evidence type="ECO:0000256" key="2">
    <source>
        <dbReference type="ARBA" id="ARBA00022801"/>
    </source>
</evidence>
<organism evidence="6 7">
    <name type="scientific">Paenibacillus artemisiicola</name>
    <dbReference type="NCBI Taxonomy" id="1172618"/>
    <lineage>
        <taxon>Bacteria</taxon>
        <taxon>Bacillati</taxon>
        <taxon>Bacillota</taxon>
        <taxon>Bacilli</taxon>
        <taxon>Bacillales</taxon>
        <taxon>Paenibacillaceae</taxon>
        <taxon>Paenibacillus</taxon>
    </lineage>
</organism>
<name>A0ABS3WHY4_9BACL</name>
<dbReference type="Gene3D" id="3.20.20.370">
    <property type="entry name" value="Glycoside hydrolase/deacetylase"/>
    <property type="match status" value="1"/>
</dbReference>